<dbReference type="InterPro" id="IPR032436">
    <property type="entry name" value="URB1_C"/>
</dbReference>
<gene>
    <name evidence="3" type="ORF">RND81_07G150600</name>
</gene>
<dbReference type="Proteomes" id="UP001443914">
    <property type="component" value="Unassembled WGS sequence"/>
</dbReference>
<accession>A0AAW1JR41</accession>
<dbReference type="Pfam" id="PF11707">
    <property type="entry name" value="Npa1"/>
    <property type="match status" value="1"/>
</dbReference>
<evidence type="ECO:0000313" key="4">
    <source>
        <dbReference type="Proteomes" id="UP001443914"/>
    </source>
</evidence>
<protein>
    <recommendedName>
        <fullName evidence="5">Nucleolar pre-ribosomal-associated protein 1</fullName>
    </recommendedName>
</protein>
<evidence type="ECO:0000259" key="1">
    <source>
        <dbReference type="Pfam" id="PF11707"/>
    </source>
</evidence>
<dbReference type="Pfam" id="PF16201">
    <property type="entry name" value="NopRA1"/>
    <property type="match status" value="1"/>
</dbReference>
<evidence type="ECO:0000259" key="2">
    <source>
        <dbReference type="Pfam" id="PF16201"/>
    </source>
</evidence>
<proteinExistence type="predicted"/>
<dbReference type="GO" id="GO:0000463">
    <property type="term" value="P:maturation of LSU-rRNA from tricistronic rRNA transcript (SSU-rRNA, 5.8S rRNA, LSU-rRNA)"/>
    <property type="evidence" value="ECO:0007669"/>
    <property type="project" value="TreeGrafter"/>
</dbReference>
<dbReference type="PANTHER" id="PTHR13500">
    <property type="entry name" value="NUCLEOLAR PRERIBOSOMAL-ASSOCIATED PROTEIN 1"/>
    <property type="match status" value="1"/>
</dbReference>
<feature type="domain" description="URB1 C-terminal" evidence="2">
    <location>
        <begin position="1994"/>
        <end position="2184"/>
    </location>
</feature>
<sequence>MAASFSPSPSSAAAVTTAEHHDTLVSDIDGDFEAADELTIPNFESKPSFVSRILQLLRNINSAELQLCIDGCKEFKKLLRGSFGGELLFEYVKLSSKFTELLEAWNRRKGKAGVSYILSLISSILNHSDGRYDKRNHDSVRVSISRVLDKFSRLIIEEKMEDLYVEINSKDGKRQKAALLLLASVVRRGSLLANEVAKKFDFKMPVVGKLAEYRRKVVVDKKRKYSTRGAFVEFAMSFLEVGKPGLVRSILQQREMFSGILRGLGNDDDVTAVYILSTLRDRVLTHESGIPPPLRSVLFGSVTLEQLVDISARGEDVLAAKIAYEVLYMVCIDPSNGLMPDLKRKPVPLKGNHKRLIDLMKKLKATDVEYHTRLLLAIVRGRATLASSYLDQFPYNLEDHSSPTWLSAVTLAAKVVSSVRDGIVWDFLGQQAKELLAFEDSNVQNVYKCVCISPFSRLAVNKGLLHSDPLIKHGTLRLLLEVLKLFNSFIDAISLNGLSSLKQKLRDEVRISLPDSQVLFTLISSIGTSYQDSKSSRKRAHSESTCVPKAIVNKRQKVDNNLEDVDILVGGLQSAAESISFDDNEKIEEEVTLLPSGNEVDDRVLLEIWESDESFLSLDAVNKDTVFFHCKVLEALKIYHRTLIDVSEVSYDVLKILPTDPLEFPSILVQSLLSMLIEHFGCSTELDLTHTMLPPVYKHLQSLLVLFLHSPIKDIRQKAYTLAKAALKSTGAFDHNSSEIGSWLLFLPGNIGPDDCCRYMGSKSLQSFSTPAVSFLCDAVSTVGNNLVKYWDILKCQHSNLESGKVKNVGVSPLIVCVLEKCLRLLGAGSGTFTLPEKSLISVYVCNTLKYLLQTQIEAGSLAAVIHQLLSERIENHIPAIVDAEFCFCEWRPLMSLMLFSKSVQCQETCKSCSTSRLPREGNKSFADTFAEVNSLLTAGNIEGFEMFKAVYFTIICSAPDDLLQHLPEVMALSGEMPGFHHYVMNYFGDDHCVMKRISKLWPDMFCSGLEMSLAASVDVPGIYRKQTSIWSSETVGNSSVIFGSFLKEAPFHLLFPALIFCGKKSFSKIKELLVAKVFNLTTEHVVSSLRLVLFWFHQVHLSYRKRPTEEHEWRSEVCYILVEHIMGRMSSMKVNCPHLVSSEIAKAIFAHPAVTSALQYPFRSNYELSEEIIKDCSEGRLDCFLGNICKTELHVIKLLTTTCEYLLAFHNQEKSSSLYTDCKENIAKSFKNLVQWLFSIFKERFGLWHDSQNVTLLPILCAIVALMPFTSPLDLLELANWIITRVKLSDSMLLEASNLSPVCLAFALACAAFDMLSQFVQSPDMKVVVRNLFWAIRMKDLDASLFRSIYLKAFHSATVSKIDLADTCLVKALNVARRLIDRQELLPFSMEITRVIICTPTEVVSHCIDGINSTKANLLSLLIELSPLHSSVFGCLVSGVLGKGIVKKVNLDQESVCRAAFKDVHSMLLPAAVSYINSTRMKLDAQSPRDSEIVAAFYSRLLIDGFTNWKDFVSKAVFKVEYGDLSPCSVEDFHGIFRSSILGKAINLLRSYFASIEDSTNKKLELFSSICPCSGALGSFLDFDVGNINSFEEVLNLTNGAVAKISFCLMLLFPEDNDKHSSSQLHVENVEPGLPSSNTESLRVRFLETLVCVWQQIVKKLPNNWDQKSSISLLLKSLEVFALRCIYTLILKMQNVLIQMHPLPYVVEITKATLLYRFGDPITLENLRHILRSLSDGELPIVLILQLLLGHSQLSSALTSVGGSSDVIVSGIAVKPISSFLKAFVIPTEDPSEPKSYKSQLEITKLLRLLFHLRARQGGSLSEDDLGVNLNELVLLLLSAYRATVSEIDVEIFGVLSEIESAVGMGDKKIAKLDYLWGSSLSLRKESQMGKDYSNDDIGDAELEHRRSQFRDNLPIDTKLLIDTIVHFPYNGIAYQKTLFFDNSHHHVKYDVEGNTKIGSSELYDPVFVLSLSIHSLSMGYLDPVEFVGLGLLAVALVSTASVADGIRKLGYEVLGRFNDALKSSQKKREVTRLKLLMTYLQNGVEEPWQRFPTISVMFVAEASVVLLDPSHEQYLAISKFLSQTPRIDVKKIPFFYDVFRTGSVNYRTDKLWLLRLLYTGINHEDDALIFIKNGVPEILLSDYTSSTSDFESKELILQVLKKCVKEQTMAHYLIENCCLISWLSSVLALSRKITNDEDLFVSRKFIVILEIVEEIVSSKNTMESLQINGFEQLFNLSYHLLNLLVTRSKLVQKAVPSVTIILKVIVSALEISQKQNVGLPQFTLSMRSLYQLYEAVDALDGENSGQCAELGLKAILMSTPRTNFDLSLEEMSKFLVWAVSSALLLDSRQAKRQEDYSPCFPMSAEKLTPEDSITSTLLYWLVASVILQRVSCNLGDSFHSSVSRSGNGESLLSLMELSNRDGASNLDSGFKGILAANILHLLQHLGMDGRVLPSAVAALSVLLSDRFDISVGESGNPSYINSLMSKIGYPPEANPVWKWSFQRPWADQTASDSGSDRSDELHACQKLLVIVLEIMENKSLDFSLLPAGELESENIHSDRILSFDTQ</sequence>
<dbReference type="InterPro" id="IPR039844">
    <property type="entry name" value="URB1"/>
</dbReference>
<dbReference type="PANTHER" id="PTHR13500:SF0">
    <property type="entry name" value="NUCLEOLAR PRE-RIBOSOMAL-ASSOCIATED PROTEIN 1"/>
    <property type="match status" value="1"/>
</dbReference>
<dbReference type="GO" id="GO:0000466">
    <property type="term" value="P:maturation of 5.8S rRNA from tricistronic rRNA transcript (SSU-rRNA, 5.8S rRNA, LSU-rRNA)"/>
    <property type="evidence" value="ECO:0007669"/>
    <property type="project" value="TreeGrafter"/>
</dbReference>
<evidence type="ECO:0008006" key="5">
    <source>
        <dbReference type="Google" id="ProtNLM"/>
    </source>
</evidence>
<organism evidence="3 4">
    <name type="scientific">Saponaria officinalis</name>
    <name type="common">Common soapwort</name>
    <name type="synonym">Lychnis saponaria</name>
    <dbReference type="NCBI Taxonomy" id="3572"/>
    <lineage>
        <taxon>Eukaryota</taxon>
        <taxon>Viridiplantae</taxon>
        <taxon>Streptophyta</taxon>
        <taxon>Embryophyta</taxon>
        <taxon>Tracheophyta</taxon>
        <taxon>Spermatophyta</taxon>
        <taxon>Magnoliopsida</taxon>
        <taxon>eudicotyledons</taxon>
        <taxon>Gunneridae</taxon>
        <taxon>Pentapetalae</taxon>
        <taxon>Caryophyllales</taxon>
        <taxon>Caryophyllaceae</taxon>
        <taxon>Caryophylleae</taxon>
        <taxon>Saponaria</taxon>
    </lineage>
</organism>
<reference evidence="3" key="1">
    <citation type="submission" date="2024-03" db="EMBL/GenBank/DDBJ databases">
        <title>WGS assembly of Saponaria officinalis var. Norfolk2.</title>
        <authorList>
            <person name="Jenkins J."/>
            <person name="Shu S."/>
            <person name="Grimwood J."/>
            <person name="Barry K."/>
            <person name="Goodstein D."/>
            <person name="Schmutz J."/>
            <person name="Leebens-Mack J."/>
            <person name="Osbourn A."/>
        </authorList>
    </citation>
    <scope>NUCLEOTIDE SEQUENCE [LARGE SCALE GENOMIC DNA]</scope>
    <source>
        <strain evidence="3">JIC</strain>
    </source>
</reference>
<name>A0AAW1JR41_SAPOF</name>
<dbReference type="InterPro" id="IPR021714">
    <property type="entry name" value="URB1_N"/>
</dbReference>
<dbReference type="GO" id="GO:0005730">
    <property type="term" value="C:nucleolus"/>
    <property type="evidence" value="ECO:0007669"/>
    <property type="project" value="TreeGrafter"/>
</dbReference>
<evidence type="ECO:0000313" key="3">
    <source>
        <dbReference type="EMBL" id="KAK9706770.1"/>
    </source>
</evidence>
<dbReference type="EMBL" id="JBDFQZ010000007">
    <property type="protein sequence ID" value="KAK9706770.1"/>
    <property type="molecule type" value="Genomic_DNA"/>
</dbReference>
<keyword evidence="4" id="KW-1185">Reference proteome</keyword>
<feature type="domain" description="URB1 N-terminal" evidence="1">
    <location>
        <begin position="99"/>
        <end position="407"/>
    </location>
</feature>
<comment type="caution">
    <text evidence="3">The sequence shown here is derived from an EMBL/GenBank/DDBJ whole genome shotgun (WGS) entry which is preliminary data.</text>
</comment>